<dbReference type="InterPro" id="IPR058268">
    <property type="entry name" value="DUF7962"/>
</dbReference>
<sequence>MNKEDISFNMAQSPEVILYHYKFSPYAKRVVWYLSLRGIPYTQCLQPPILPRPDTTALGTRYRRIPILSIGRDIYLDTRLILSKLEDLYPPCPSHPALCSEPSDQGLTQLLSIWTIETLFTKAAALIPSDMPLAKDTRFRKDREDFSGRSWDEADRERRRQEALVDVRDAFELLETKFLADGRDWILEGEGPSLGDIEAVWPFHWLTTLHGALPPDLISPIHFPKVFSWISRFQLRVSSLASVNTPRTIKGDEALHTTQIASFVEPSIGVDEQDPSGLRAGERVEVWPTDSGSAKQHRDRGRLVGLSAKEVVLETEGQGMTGLRIHTPRRGFRVRRLQASNL</sequence>
<accession>A0AAD9SUV2</accession>
<proteinExistence type="predicted"/>
<dbReference type="Gene3D" id="3.40.30.110">
    <property type="match status" value="2"/>
</dbReference>
<dbReference type="Pfam" id="PF13417">
    <property type="entry name" value="GST_N_3"/>
    <property type="match status" value="1"/>
</dbReference>
<keyword evidence="3" id="KW-1185">Reference proteome</keyword>
<dbReference type="Pfam" id="PF25907">
    <property type="entry name" value="DUF7962"/>
    <property type="match status" value="1"/>
</dbReference>
<dbReference type="InterPro" id="IPR004045">
    <property type="entry name" value="Glutathione_S-Trfase_N"/>
</dbReference>
<evidence type="ECO:0000313" key="3">
    <source>
        <dbReference type="Proteomes" id="UP001285354"/>
    </source>
</evidence>
<dbReference type="SUPFAM" id="SSF47616">
    <property type="entry name" value="GST C-terminal domain-like"/>
    <property type="match status" value="1"/>
</dbReference>
<gene>
    <name evidence="2" type="ORF">QTJ16_005382</name>
</gene>
<dbReference type="InterPro" id="IPR036249">
    <property type="entry name" value="Thioredoxin-like_sf"/>
</dbReference>
<comment type="caution">
    <text evidence="2">The sequence shown here is derived from an EMBL/GenBank/DDBJ whole genome shotgun (WGS) entry which is preliminary data.</text>
</comment>
<name>A0AAD9SUV2_9HELO</name>
<dbReference type="AlphaFoldDB" id="A0AAD9SUV2"/>
<evidence type="ECO:0000313" key="2">
    <source>
        <dbReference type="EMBL" id="KAK2625013.1"/>
    </source>
</evidence>
<evidence type="ECO:0000259" key="1">
    <source>
        <dbReference type="PROSITE" id="PS50404"/>
    </source>
</evidence>
<protein>
    <recommendedName>
        <fullName evidence="1">GST N-terminal domain-containing protein</fullName>
    </recommendedName>
</protein>
<dbReference type="InterPro" id="IPR036282">
    <property type="entry name" value="Glutathione-S-Trfase_C_sf"/>
</dbReference>
<dbReference type="CDD" id="cd00570">
    <property type="entry name" value="GST_N_family"/>
    <property type="match status" value="1"/>
</dbReference>
<dbReference type="EMBL" id="JAUBYV010000008">
    <property type="protein sequence ID" value="KAK2625013.1"/>
    <property type="molecule type" value="Genomic_DNA"/>
</dbReference>
<dbReference type="Proteomes" id="UP001285354">
    <property type="component" value="Unassembled WGS sequence"/>
</dbReference>
<dbReference type="PROSITE" id="PS50404">
    <property type="entry name" value="GST_NTER"/>
    <property type="match status" value="1"/>
</dbReference>
<dbReference type="SUPFAM" id="SSF52833">
    <property type="entry name" value="Thioredoxin-like"/>
    <property type="match status" value="1"/>
</dbReference>
<feature type="domain" description="GST N-terminal" evidence="1">
    <location>
        <begin position="14"/>
        <end position="93"/>
    </location>
</feature>
<organism evidence="2 3">
    <name type="scientific">Diplocarpon rosae</name>
    <dbReference type="NCBI Taxonomy" id="946125"/>
    <lineage>
        <taxon>Eukaryota</taxon>
        <taxon>Fungi</taxon>
        <taxon>Dikarya</taxon>
        <taxon>Ascomycota</taxon>
        <taxon>Pezizomycotina</taxon>
        <taxon>Leotiomycetes</taxon>
        <taxon>Helotiales</taxon>
        <taxon>Drepanopezizaceae</taxon>
        <taxon>Diplocarpon</taxon>
    </lineage>
</organism>
<reference evidence="2" key="1">
    <citation type="submission" date="2023-06" db="EMBL/GenBank/DDBJ databases">
        <title>Draft genome of Marssonina rosae.</title>
        <authorList>
            <person name="Cheng Q."/>
        </authorList>
    </citation>
    <scope>NUCLEOTIDE SEQUENCE</scope>
    <source>
        <strain evidence="2">R4</strain>
    </source>
</reference>